<dbReference type="KEGG" id="sita:101784595"/>
<organism evidence="4">
    <name type="scientific">Setaria italica</name>
    <name type="common">Foxtail millet</name>
    <name type="synonym">Panicum italicum</name>
    <dbReference type="NCBI Taxonomy" id="4555"/>
    <lineage>
        <taxon>Eukaryota</taxon>
        <taxon>Viridiplantae</taxon>
        <taxon>Streptophyta</taxon>
        <taxon>Embryophyta</taxon>
        <taxon>Tracheophyta</taxon>
        <taxon>Spermatophyta</taxon>
        <taxon>Magnoliopsida</taxon>
        <taxon>Liliopsida</taxon>
        <taxon>Poales</taxon>
        <taxon>Poaceae</taxon>
        <taxon>PACMAD clade</taxon>
        <taxon>Panicoideae</taxon>
        <taxon>Panicodae</taxon>
        <taxon>Paniceae</taxon>
        <taxon>Cenchrinae</taxon>
        <taxon>Setaria</taxon>
    </lineage>
</organism>
<evidence type="ECO:0000313" key="4">
    <source>
        <dbReference type="EMBL" id="RCV43883.1"/>
    </source>
</evidence>
<evidence type="ECO:0000256" key="2">
    <source>
        <dbReference type="SAM" id="SignalP"/>
    </source>
</evidence>
<feature type="chain" id="PRO_5016711417" description="Bifunctional inhibitor/plant lipid transfer protein/seed storage helical domain-containing protein" evidence="2">
    <location>
        <begin position="23"/>
        <end position="168"/>
    </location>
</feature>
<dbReference type="PANTHER" id="PTHR31731">
    <property type="match status" value="1"/>
</dbReference>
<protein>
    <recommendedName>
        <fullName evidence="3">Bifunctional inhibitor/plant lipid transfer protein/seed storage helical domain-containing protein</fullName>
    </recommendedName>
</protein>
<dbReference type="OrthoDB" id="696558at2759"/>
<dbReference type="EMBL" id="CM003536">
    <property type="protein sequence ID" value="RCV43883.1"/>
    <property type="molecule type" value="Genomic_DNA"/>
</dbReference>
<feature type="region of interest" description="Disordered" evidence="1">
    <location>
        <begin position="34"/>
        <end position="80"/>
    </location>
</feature>
<dbReference type="InterPro" id="IPR036312">
    <property type="entry name" value="Bifun_inhib/LTP/seed_sf"/>
</dbReference>
<dbReference type="InterPro" id="IPR027923">
    <property type="entry name" value="Hydrophob_seed_dom"/>
</dbReference>
<feature type="compositionally biased region" description="Pro residues" evidence="1">
    <location>
        <begin position="46"/>
        <end position="55"/>
    </location>
</feature>
<evidence type="ECO:0000256" key="1">
    <source>
        <dbReference type="SAM" id="MobiDB-lite"/>
    </source>
</evidence>
<dbReference type="SUPFAM" id="SSF47699">
    <property type="entry name" value="Bifunctional inhibitor/lipid-transfer protein/seed storage 2S albumin"/>
    <property type="match status" value="1"/>
</dbReference>
<dbReference type="CDD" id="cd01958">
    <property type="entry name" value="HPS_like"/>
    <property type="match status" value="1"/>
</dbReference>
<accession>A0A368SND8</accession>
<evidence type="ECO:0000259" key="3">
    <source>
        <dbReference type="SMART" id="SM00499"/>
    </source>
</evidence>
<dbReference type="InterPro" id="IPR016140">
    <property type="entry name" value="Bifunc_inhib/LTP/seed_store"/>
</dbReference>
<keyword evidence="2" id="KW-0732">Signal</keyword>
<proteinExistence type="predicted"/>
<dbReference type="STRING" id="4555.A0A368SND8"/>
<reference evidence="4" key="1">
    <citation type="journal article" date="2012" name="Nat. Biotechnol.">
        <title>Reference genome sequence of the model plant Setaria.</title>
        <authorList>
            <person name="Bennetzen J.L."/>
            <person name="Schmutz J."/>
            <person name="Wang H."/>
            <person name="Percifield R."/>
            <person name="Hawkins J."/>
            <person name="Pontaroli A.C."/>
            <person name="Estep M."/>
            <person name="Feng L."/>
            <person name="Vaughn J.N."/>
            <person name="Grimwood J."/>
            <person name="Jenkins J."/>
            <person name="Barry K."/>
            <person name="Lindquist E."/>
            <person name="Hellsten U."/>
            <person name="Deshpande S."/>
            <person name="Wang X."/>
            <person name="Wu X."/>
            <person name="Mitros T."/>
            <person name="Triplett J."/>
            <person name="Yang X."/>
            <person name="Ye C.Y."/>
            <person name="Mauro-Herrera M."/>
            <person name="Wang L."/>
            <person name="Li P."/>
            <person name="Sharma M."/>
            <person name="Sharma R."/>
            <person name="Ronald P.C."/>
            <person name="Panaud O."/>
            <person name="Kellogg E.A."/>
            <person name="Brutnell T.P."/>
            <person name="Doust A.N."/>
            <person name="Tuskan G.A."/>
            <person name="Rokhsar D."/>
            <person name="Devos K.M."/>
        </authorList>
    </citation>
    <scope>NUCLEOTIDE SEQUENCE [LARGE SCALE GENOMIC DNA]</scope>
    <source>
        <strain evidence="4">Yugu1</strain>
    </source>
</reference>
<reference evidence="4" key="2">
    <citation type="submission" date="2015-07" db="EMBL/GenBank/DDBJ databases">
        <authorList>
            <person name="Noorani M."/>
        </authorList>
    </citation>
    <scope>NUCLEOTIDE SEQUENCE</scope>
    <source>
        <strain evidence="4">Yugu1</strain>
    </source>
</reference>
<dbReference type="Pfam" id="PF14547">
    <property type="entry name" value="Hydrophob_seed"/>
    <property type="match status" value="1"/>
</dbReference>
<dbReference type="InterPro" id="IPR051636">
    <property type="entry name" value="Plant_LTP/defense-related"/>
</dbReference>
<sequence>MAAKLVVLVALSLLLFAGDAHGCIPYCGPADSTPPEPAPSTYAPEPAAPTTPVAPTPSSYAPQPPAPTVPTTDGHGHRPARRCPVDALQLQVCASILDGLVKVSLPEERERCCRLLDGLVDIDAAACLCTVLKANVLGIPLRVPINISLSLNRCGRRDCPPGLTCPRY</sequence>
<feature type="domain" description="Bifunctional inhibitor/plant lipid transfer protein/seed storage helical" evidence="3">
    <location>
        <begin position="83"/>
        <end position="165"/>
    </location>
</feature>
<dbReference type="AlphaFoldDB" id="A0A368SND8"/>
<dbReference type="Gene3D" id="1.10.110.10">
    <property type="entry name" value="Plant lipid-transfer and hydrophobic proteins"/>
    <property type="match status" value="1"/>
</dbReference>
<feature type="signal peptide" evidence="2">
    <location>
        <begin position="1"/>
        <end position="22"/>
    </location>
</feature>
<name>A0A368SND8_SETIT</name>
<dbReference type="SMART" id="SM00499">
    <property type="entry name" value="AAI"/>
    <property type="match status" value="1"/>
</dbReference>
<gene>
    <name evidence="4" type="ORF">SETIT_9G329800v2</name>
</gene>